<dbReference type="SUPFAM" id="SSF52172">
    <property type="entry name" value="CheY-like"/>
    <property type="match status" value="1"/>
</dbReference>
<reference evidence="6 7" key="1">
    <citation type="submission" date="2021-10" db="EMBL/GenBank/DDBJ databases">
        <title>Streptomyces gossypii sp. nov., isolated from soil collected from cotton field.</title>
        <authorList>
            <person name="Ge X."/>
            <person name="Chen X."/>
            <person name="Liu W."/>
        </authorList>
    </citation>
    <scope>NUCLEOTIDE SEQUENCE [LARGE SCALE GENOMIC DNA]</scope>
    <source>
        <strain evidence="6 7">N2-109</strain>
    </source>
</reference>
<evidence type="ECO:0000259" key="5">
    <source>
        <dbReference type="PROSITE" id="PS50921"/>
    </source>
</evidence>
<dbReference type="InterPro" id="IPR005561">
    <property type="entry name" value="ANTAR"/>
</dbReference>
<protein>
    <submittedName>
        <fullName evidence="6">GAF and ANTAR domain-containing protein</fullName>
    </submittedName>
</protein>
<keyword evidence="7" id="KW-1185">Reference proteome</keyword>
<dbReference type="Gene3D" id="3.30.450.40">
    <property type="match status" value="1"/>
</dbReference>
<evidence type="ECO:0000256" key="3">
    <source>
        <dbReference type="ARBA" id="ARBA00023015"/>
    </source>
</evidence>
<name>A0ABT2JUU0_9ACTN</name>
<dbReference type="Gene3D" id="1.10.10.10">
    <property type="entry name" value="Winged helix-like DNA-binding domain superfamily/Winged helix DNA-binding domain"/>
    <property type="match status" value="1"/>
</dbReference>
<sequence>MNRERELAETFVQLADTLVDDYDVADLLHELVLRCVQLLDASAAGLLLSDQRGSLQVMASSTERTRLLELFQLQTQEGPCLDCFTSRQPVLVPDLTETAHRWPLFSEQARQEGYQSVHAFPLRLRDQTIGALNLFGHEPGEMPADNQKIARALADVATIGILQERALRRSEVLTEQLQTALNSRVVIEQAKGVLAERGNVDVNTAFTALRGHARAHGLRLGATALDLVEGRLDPDLVLAGAHQTR</sequence>
<keyword evidence="1" id="KW-0808">Transferase</keyword>
<evidence type="ECO:0000256" key="1">
    <source>
        <dbReference type="ARBA" id="ARBA00022679"/>
    </source>
</evidence>
<dbReference type="InterPro" id="IPR029016">
    <property type="entry name" value="GAF-like_dom_sf"/>
</dbReference>
<evidence type="ECO:0000256" key="2">
    <source>
        <dbReference type="ARBA" id="ARBA00022777"/>
    </source>
</evidence>
<evidence type="ECO:0000256" key="4">
    <source>
        <dbReference type="ARBA" id="ARBA00023163"/>
    </source>
</evidence>
<dbReference type="Proteomes" id="UP001156389">
    <property type="component" value="Unassembled WGS sequence"/>
</dbReference>
<dbReference type="SMART" id="SM00065">
    <property type="entry name" value="GAF"/>
    <property type="match status" value="1"/>
</dbReference>
<evidence type="ECO:0000313" key="6">
    <source>
        <dbReference type="EMBL" id="MCT2591438.1"/>
    </source>
</evidence>
<proteinExistence type="predicted"/>
<dbReference type="InterPro" id="IPR003018">
    <property type="entry name" value="GAF"/>
</dbReference>
<keyword evidence="2" id="KW-0418">Kinase</keyword>
<dbReference type="SMART" id="SM01012">
    <property type="entry name" value="ANTAR"/>
    <property type="match status" value="1"/>
</dbReference>
<comment type="caution">
    <text evidence="6">The sequence shown here is derived from an EMBL/GenBank/DDBJ whole genome shotgun (WGS) entry which is preliminary data.</text>
</comment>
<dbReference type="InterPro" id="IPR011006">
    <property type="entry name" value="CheY-like_superfamily"/>
</dbReference>
<dbReference type="InterPro" id="IPR036388">
    <property type="entry name" value="WH-like_DNA-bd_sf"/>
</dbReference>
<evidence type="ECO:0000313" key="7">
    <source>
        <dbReference type="Proteomes" id="UP001156389"/>
    </source>
</evidence>
<accession>A0ABT2JUU0</accession>
<dbReference type="PROSITE" id="PS50921">
    <property type="entry name" value="ANTAR"/>
    <property type="match status" value="1"/>
</dbReference>
<dbReference type="InterPro" id="IPR012074">
    <property type="entry name" value="GAF_ANTAR"/>
</dbReference>
<feature type="domain" description="ANTAR" evidence="5">
    <location>
        <begin position="167"/>
        <end position="228"/>
    </location>
</feature>
<keyword evidence="4" id="KW-0804">Transcription</keyword>
<keyword evidence="3" id="KW-0805">Transcription regulation</keyword>
<organism evidence="6 7">
    <name type="scientific">Streptomyces gossypii</name>
    <dbReference type="NCBI Taxonomy" id="2883101"/>
    <lineage>
        <taxon>Bacteria</taxon>
        <taxon>Bacillati</taxon>
        <taxon>Actinomycetota</taxon>
        <taxon>Actinomycetes</taxon>
        <taxon>Kitasatosporales</taxon>
        <taxon>Streptomycetaceae</taxon>
        <taxon>Streptomyces</taxon>
    </lineage>
</organism>
<dbReference type="PIRSF" id="PIRSF036625">
    <property type="entry name" value="GAF_ANTAR"/>
    <property type="match status" value="1"/>
</dbReference>
<dbReference type="Pfam" id="PF03861">
    <property type="entry name" value="ANTAR"/>
    <property type="match status" value="1"/>
</dbReference>
<dbReference type="SUPFAM" id="SSF55781">
    <property type="entry name" value="GAF domain-like"/>
    <property type="match status" value="1"/>
</dbReference>
<gene>
    <name evidence="6" type="ORF">LHJ74_16255</name>
</gene>
<dbReference type="Pfam" id="PF13185">
    <property type="entry name" value="GAF_2"/>
    <property type="match status" value="1"/>
</dbReference>
<dbReference type="EMBL" id="JAJAGO010000007">
    <property type="protein sequence ID" value="MCT2591438.1"/>
    <property type="molecule type" value="Genomic_DNA"/>
</dbReference>